<organism evidence="2 3">
    <name type="scientific">Streptomyces candidus</name>
    <dbReference type="NCBI Taxonomy" id="67283"/>
    <lineage>
        <taxon>Bacteria</taxon>
        <taxon>Bacillati</taxon>
        <taxon>Actinomycetota</taxon>
        <taxon>Actinomycetes</taxon>
        <taxon>Kitasatosporales</taxon>
        <taxon>Streptomycetaceae</taxon>
        <taxon>Streptomyces</taxon>
    </lineage>
</organism>
<name>A0A7X0HLQ5_9ACTN</name>
<protein>
    <submittedName>
        <fullName evidence="2">Uncharacterized protein</fullName>
    </submittedName>
</protein>
<feature type="region of interest" description="Disordered" evidence="1">
    <location>
        <begin position="1"/>
        <end position="48"/>
    </location>
</feature>
<dbReference type="Proteomes" id="UP000540423">
    <property type="component" value="Unassembled WGS sequence"/>
</dbReference>
<gene>
    <name evidence="2" type="ORF">HNQ79_004970</name>
</gene>
<accession>A0A7X0HLQ5</accession>
<keyword evidence="3" id="KW-1185">Reference proteome</keyword>
<proteinExistence type="predicted"/>
<evidence type="ECO:0000256" key="1">
    <source>
        <dbReference type="SAM" id="MobiDB-lite"/>
    </source>
</evidence>
<dbReference type="EMBL" id="JACHEM010000014">
    <property type="protein sequence ID" value="MBB6438458.1"/>
    <property type="molecule type" value="Genomic_DNA"/>
</dbReference>
<evidence type="ECO:0000313" key="3">
    <source>
        <dbReference type="Proteomes" id="UP000540423"/>
    </source>
</evidence>
<dbReference type="RefSeq" id="WP_185034618.1">
    <property type="nucleotide sequence ID" value="NZ_BNBN01000006.1"/>
</dbReference>
<evidence type="ECO:0000313" key="2">
    <source>
        <dbReference type="EMBL" id="MBB6438458.1"/>
    </source>
</evidence>
<sequence>MARAGGEPAGGQVVSFYVDDPQGTGTDFQGGSPVMITTSSNGTGSTDVPLIAGASPGTVQIKVIADGAHTDFPLEVV</sequence>
<reference evidence="2 3" key="1">
    <citation type="submission" date="2020-08" db="EMBL/GenBank/DDBJ databases">
        <title>Genomic Encyclopedia of Type Strains, Phase IV (KMG-IV): sequencing the most valuable type-strain genomes for metagenomic binning, comparative biology and taxonomic classification.</title>
        <authorList>
            <person name="Goeker M."/>
        </authorList>
    </citation>
    <scope>NUCLEOTIDE SEQUENCE [LARGE SCALE GENOMIC DNA]</scope>
    <source>
        <strain evidence="2 3">DSM 40141</strain>
    </source>
</reference>
<comment type="caution">
    <text evidence="2">The sequence shown here is derived from an EMBL/GenBank/DDBJ whole genome shotgun (WGS) entry which is preliminary data.</text>
</comment>
<feature type="compositionally biased region" description="Polar residues" evidence="1">
    <location>
        <begin position="23"/>
        <end position="46"/>
    </location>
</feature>
<dbReference type="AlphaFoldDB" id="A0A7X0HLQ5"/>